<keyword evidence="2" id="KW-1185">Reference proteome</keyword>
<protein>
    <submittedName>
        <fullName evidence="1">Uncharacterized protein</fullName>
    </submittedName>
</protein>
<dbReference type="Proteomes" id="UP000030645">
    <property type="component" value="Unassembled WGS sequence"/>
</dbReference>
<reference evidence="2" key="1">
    <citation type="submission" date="2013-01" db="EMBL/GenBank/DDBJ databases">
        <title>Draft Genome Sequence of a Mulberry Tree, Morus notabilis C.K. Schneid.</title>
        <authorList>
            <person name="He N."/>
            <person name="Zhao S."/>
        </authorList>
    </citation>
    <scope>NUCLEOTIDE SEQUENCE</scope>
</reference>
<accession>W9T0I4</accession>
<organism evidence="1 2">
    <name type="scientific">Morus notabilis</name>
    <dbReference type="NCBI Taxonomy" id="981085"/>
    <lineage>
        <taxon>Eukaryota</taxon>
        <taxon>Viridiplantae</taxon>
        <taxon>Streptophyta</taxon>
        <taxon>Embryophyta</taxon>
        <taxon>Tracheophyta</taxon>
        <taxon>Spermatophyta</taxon>
        <taxon>Magnoliopsida</taxon>
        <taxon>eudicotyledons</taxon>
        <taxon>Gunneridae</taxon>
        <taxon>Pentapetalae</taxon>
        <taxon>rosids</taxon>
        <taxon>fabids</taxon>
        <taxon>Rosales</taxon>
        <taxon>Moraceae</taxon>
        <taxon>Moreae</taxon>
        <taxon>Morus</taxon>
    </lineage>
</organism>
<proteinExistence type="predicted"/>
<evidence type="ECO:0000313" key="1">
    <source>
        <dbReference type="EMBL" id="EXC35221.1"/>
    </source>
</evidence>
<dbReference type="AlphaFoldDB" id="W9T0I4"/>
<gene>
    <name evidence="1" type="ORF">L484_022776</name>
</gene>
<dbReference type="EMBL" id="KE346357">
    <property type="protein sequence ID" value="EXC35221.1"/>
    <property type="molecule type" value="Genomic_DNA"/>
</dbReference>
<sequence>MQGLSKSSLAPFKAWAQFGIDSRREKALIAEAKADKTDMSLPRQIVPSLIFKSLKSPWQLCCFNLRSEPSHLIHTVTKPTAPNNVVKAICNAFRSGWTWDTLSREFHNIEFNEQLVEKILLELEQPIDAKWALGFFHWAAQSKFPTLPSVLLLSHSHLGPSSAELER</sequence>
<evidence type="ECO:0000313" key="2">
    <source>
        <dbReference type="Proteomes" id="UP000030645"/>
    </source>
</evidence>
<name>W9T0I4_9ROSA</name>